<dbReference type="AlphaFoldDB" id="A0AAN9S4S5"/>
<reference evidence="2 3" key="1">
    <citation type="submission" date="2024-01" db="EMBL/GenBank/DDBJ databases">
        <title>The genomes of 5 underutilized Papilionoideae crops provide insights into root nodulation and disease resistanc.</title>
        <authorList>
            <person name="Jiang F."/>
        </authorList>
    </citation>
    <scope>NUCLEOTIDE SEQUENCE [LARGE SCALE GENOMIC DNA]</scope>
    <source>
        <strain evidence="2">DUOXIRENSHENG_FW03</strain>
        <tissue evidence="2">Leaves</tissue>
    </source>
</reference>
<organism evidence="2 3">
    <name type="scientific">Psophocarpus tetragonolobus</name>
    <name type="common">Winged bean</name>
    <name type="synonym">Dolichos tetragonolobus</name>
    <dbReference type="NCBI Taxonomy" id="3891"/>
    <lineage>
        <taxon>Eukaryota</taxon>
        <taxon>Viridiplantae</taxon>
        <taxon>Streptophyta</taxon>
        <taxon>Embryophyta</taxon>
        <taxon>Tracheophyta</taxon>
        <taxon>Spermatophyta</taxon>
        <taxon>Magnoliopsida</taxon>
        <taxon>eudicotyledons</taxon>
        <taxon>Gunneridae</taxon>
        <taxon>Pentapetalae</taxon>
        <taxon>rosids</taxon>
        <taxon>fabids</taxon>
        <taxon>Fabales</taxon>
        <taxon>Fabaceae</taxon>
        <taxon>Papilionoideae</taxon>
        <taxon>50 kb inversion clade</taxon>
        <taxon>NPAAA clade</taxon>
        <taxon>indigoferoid/millettioid clade</taxon>
        <taxon>Phaseoleae</taxon>
        <taxon>Psophocarpus</taxon>
    </lineage>
</organism>
<keyword evidence="1" id="KW-0472">Membrane</keyword>
<evidence type="ECO:0000256" key="1">
    <source>
        <dbReference type="SAM" id="Phobius"/>
    </source>
</evidence>
<dbReference type="Proteomes" id="UP001386955">
    <property type="component" value="Unassembled WGS sequence"/>
</dbReference>
<comment type="caution">
    <text evidence="2">The sequence shown here is derived from an EMBL/GenBank/DDBJ whole genome shotgun (WGS) entry which is preliminary data.</text>
</comment>
<keyword evidence="1" id="KW-0812">Transmembrane</keyword>
<feature type="transmembrane region" description="Helical" evidence="1">
    <location>
        <begin position="71"/>
        <end position="93"/>
    </location>
</feature>
<proteinExistence type="predicted"/>
<name>A0AAN9S4S5_PSOTE</name>
<protein>
    <submittedName>
        <fullName evidence="2">Uncharacterized protein</fullName>
    </submittedName>
</protein>
<sequence length="118" mass="13109">MFKVWFVPGGGLNSGSTSSTRFLEVWTGVMASVLMMGDEFRKEKPTKRLVHNRLLLPNRRGLADKFLALNFLRASSLSIFLGCMPRVVFIILLEKRYLTTLFGRGGAVFGSSGSDGFE</sequence>
<evidence type="ECO:0000313" key="2">
    <source>
        <dbReference type="EMBL" id="KAK7389243.1"/>
    </source>
</evidence>
<gene>
    <name evidence="2" type="ORF">VNO78_24081</name>
</gene>
<keyword evidence="3" id="KW-1185">Reference proteome</keyword>
<keyword evidence="1" id="KW-1133">Transmembrane helix</keyword>
<evidence type="ECO:0000313" key="3">
    <source>
        <dbReference type="Proteomes" id="UP001386955"/>
    </source>
</evidence>
<dbReference type="EMBL" id="JAYMYS010000006">
    <property type="protein sequence ID" value="KAK7389243.1"/>
    <property type="molecule type" value="Genomic_DNA"/>
</dbReference>
<accession>A0AAN9S4S5</accession>